<name>A0AAN7BRP3_9PEZI</name>
<gene>
    <name evidence="2" type="ORF">QBC38DRAFT_475302</name>
</gene>
<dbReference type="Proteomes" id="UP001301958">
    <property type="component" value="Unassembled WGS sequence"/>
</dbReference>
<keyword evidence="1" id="KW-1133">Transmembrane helix</keyword>
<evidence type="ECO:0000256" key="1">
    <source>
        <dbReference type="SAM" id="Phobius"/>
    </source>
</evidence>
<dbReference type="EMBL" id="MU865320">
    <property type="protein sequence ID" value="KAK4228284.1"/>
    <property type="molecule type" value="Genomic_DNA"/>
</dbReference>
<feature type="transmembrane region" description="Helical" evidence="1">
    <location>
        <begin position="94"/>
        <end position="112"/>
    </location>
</feature>
<proteinExistence type="predicted"/>
<dbReference type="AlphaFoldDB" id="A0AAN7BRP3"/>
<keyword evidence="1" id="KW-0812">Transmembrane</keyword>
<reference evidence="2" key="2">
    <citation type="submission" date="2023-05" db="EMBL/GenBank/DDBJ databases">
        <authorList>
            <consortium name="Lawrence Berkeley National Laboratory"/>
            <person name="Steindorff A."/>
            <person name="Hensen N."/>
            <person name="Bonometti L."/>
            <person name="Westerberg I."/>
            <person name="Brannstrom I.O."/>
            <person name="Guillou S."/>
            <person name="Cros-Aarteil S."/>
            <person name="Calhoun S."/>
            <person name="Haridas S."/>
            <person name="Kuo A."/>
            <person name="Mondo S."/>
            <person name="Pangilinan J."/>
            <person name="Riley R."/>
            <person name="Labutti K."/>
            <person name="Andreopoulos B."/>
            <person name="Lipzen A."/>
            <person name="Chen C."/>
            <person name="Yanf M."/>
            <person name="Daum C."/>
            <person name="Ng V."/>
            <person name="Clum A."/>
            <person name="Ohm R."/>
            <person name="Martin F."/>
            <person name="Silar P."/>
            <person name="Natvig D."/>
            <person name="Lalanne C."/>
            <person name="Gautier V."/>
            <person name="Ament-Velasquez S.L."/>
            <person name="Kruys A."/>
            <person name="Hutchinson M.I."/>
            <person name="Powell A.J."/>
            <person name="Barry K."/>
            <person name="Miller A.N."/>
            <person name="Grigoriev I.V."/>
            <person name="Debuchy R."/>
            <person name="Gladieux P."/>
            <person name="Thoren M.H."/>
            <person name="Johannesson H."/>
        </authorList>
    </citation>
    <scope>NUCLEOTIDE SEQUENCE</scope>
    <source>
        <strain evidence="2">CBS 990.96</strain>
    </source>
</reference>
<comment type="caution">
    <text evidence="2">The sequence shown here is derived from an EMBL/GenBank/DDBJ whole genome shotgun (WGS) entry which is preliminary data.</text>
</comment>
<keyword evidence="1" id="KW-0472">Membrane</keyword>
<accession>A0AAN7BRP3</accession>
<sequence>MTCTAPRCERSSSSSSPCCRDSESRFWHPRRRRRCCCCITLLNPHAGAKKRPRNLGSDEWISKCNRSKEALQHVCRVECAKKVERRVMLLFRHYHWTFISGLLLLLLCGSHFKRWAAEGLRHSHPCLCCPFCLCDRYQFLLASRHKSIGQLDNWIVSFAGVAFAPVGLERRRRR</sequence>
<keyword evidence="3" id="KW-1185">Reference proteome</keyword>
<protein>
    <submittedName>
        <fullName evidence="2">Uncharacterized protein</fullName>
    </submittedName>
</protein>
<reference evidence="2" key="1">
    <citation type="journal article" date="2023" name="Mol. Phylogenet. Evol.">
        <title>Genome-scale phylogeny and comparative genomics of the fungal order Sordariales.</title>
        <authorList>
            <person name="Hensen N."/>
            <person name="Bonometti L."/>
            <person name="Westerberg I."/>
            <person name="Brannstrom I.O."/>
            <person name="Guillou S."/>
            <person name="Cros-Aarteil S."/>
            <person name="Calhoun S."/>
            <person name="Haridas S."/>
            <person name="Kuo A."/>
            <person name="Mondo S."/>
            <person name="Pangilinan J."/>
            <person name="Riley R."/>
            <person name="LaButti K."/>
            <person name="Andreopoulos B."/>
            <person name="Lipzen A."/>
            <person name="Chen C."/>
            <person name="Yan M."/>
            <person name="Daum C."/>
            <person name="Ng V."/>
            <person name="Clum A."/>
            <person name="Steindorff A."/>
            <person name="Ohm R.A."/>
            <person name="Martin F."/>
            <person name="Silar P."/>
            <person name="Natvig D.O."/>
            <person name="Lalanne C."/>
            <person name="Gautier V."/>
            <person name="Ament-Velasquez S.L."/>
            <person name="Kruys A."/>
            <person name="Hutchinson M.I."/>
            <person name="Powell A.J."/>
            <person name="Barry K."/>
            <person name="Miller A.N."/>
            <person name="Grigoriev I.V."/>
            <person name="Debuchy R."/>
            <person name="Gladieux P."/>
            <person name="Hiltunen Thoren M."/>
            <person name="Johannesson H."/>
        </authorList>
    </citation>
    <scope>NUCLEOTIDE SEQUENCE</scope>
    <source>
        <strain evidence="2">CBS 990.96</strain>
    </source>
</reference>
<organism evidence="2 3">
    <name type="scientific">Podospora fimiseda</name>
    <dbReference type="NCBI Taxonomy" id="252190"/>
    <lineage>
        <taxon>Eukaryota</taxon>
        <taxon>Fungi</taxon>
        <taxon>Dikarya</taxon>
        <taxon>Ascomycota</taxon>
        <taxon>Pezizomycotina</taxon>
        <taxon>Sordariomycetes</taxon>
        <taxon>Sordariomycetidae</taxon>
        <taxon>Sordariales</taxon>
        <taxon>Podosporaceae</taxon>
        <taxon>Podospora</taxon>
    </lineage>
</organism>
<feature type="transmembrane region" description="Helical" evidence="1">
    <location>
        <begin position="151"/>
        <end position="168"/>
    </location>
</feature>
<evidence type="ECO:0000313" key="2">
    <source>
        <dbReference type="EMBL" id="KAK4228284.1"/>
    </source>
</evidence>
<evidence type="ECO:0000313" key="3">
    <source>
        <dbReference type="Proteomes" id="UP001301958"/>
    </source>
</evidence>